<dbReference type="Pfam" id="PF12937">
    <property type="entry name" value="F-box-like"/>
    <property type="match status" value="1"/>
</dbReference>
<dbReference type="Gene3D" id="3.80.10.10">
    <property type="entry name" value="Ribonuclease Inhibitor"/>
    <property type="match status" value="1"/>
</dbReference>
<evidence type="ECO:0000313" key="2">
    <source>
        <dbReference type="EMBL" id="GJJ05937.1"/>
    </source>
</evidence>
<dbReference type="Proteomes" id="UP001050691">
    <property type="component" value="Unassembled WGS sequence"/>
</dbReference>
<sequence>MDGLSSQEMMDVIADKETMSGQDCTQTNILQNARPAINQLPVELLVAIISMAKDYWETNPYTCILFSGVCRHWRSVVLGTAAFWKTIVMNGRMTPDFLQELLRRSQTTPLEIVVKKHVLPFPANIIWDSFAAVADRVKTLNFDTPDYVLCFRDATSFFPSLENLFYRFPLPDLSFHIPRMHPHLTALRISIGRLEGLAMPGRFPELRWLQLGYELSIPWDPLLKALQSLPNLQVLRIYPLDDFYSRTVIEHPIITLPELKVLITYDDQIIQLIDAPKLIYFHAENYPTRYDNGPFCGFNFRRITRVNLTIGDLSSFYISGYSPGARFSFYHENVNPIFDPIPTSYSNGFKILLEDLTRFDDEDTSTGGPETSLPVFAACLKKTINLVELRLSGDDPPWRFWNRDELNSLFKTLKCATSVRVLIIHWGLSFATLCDILSDGTIFPYLEKIVYFNDEENSQDLSDLHSPQMLMKERFTKDRKPLEIDLQDFPPVHPELLEEIGRLGIRLTQAKK</sequence>
<dbReference type="SUPFAM" id="SSF81383">
    <property type="entry name" value="F-box domain"/>
    <property type="match status" value="1"/>
</dbReference>
<dbReference type="InterPro" id="IPR001810">
    <property type="entry name" value="F-box_dom"/>
</dbReference>
<keyword evidence="3" id="KW-1185">Reference proteome</keyword>
<dbReference type="Gene3D" id="1.20.1280.50">
    <property type="match status" value="1"/>
</dbReference>
<dbReference type="AlphaFoldDB" id="A0AAV4ZY31"/>
<protein>
    <recommendedName>
        <fullName evidence="1">F-box domain-containing protein</fullName>
    </recommendedName>
</protein>
<organism evidence="2 3">
    <name type="scientific">Clathrus columnatus</name>
    <dbReference type="NCBI Taxonomy" id="1419009"/>
    <lineage>
        <taxon>Eukaryota</taxon>
        <taxon>Fungi</taxon>
        <taxon>Dikarya</taxon>
        <taxon>Basidiomycota</taxon>
        <taxon>Agaricomycotina</taxon>
        <taxon>Agaricomycetes</taxon>
        <taxon>Phallomycetidae</taxon>
        <taxon>Phallales</taxon>
        <taxon>Clathraceae</taxon>
        <taxon>Clathrus</taxon>
    </lineage>
</organism>
<dbReference type="InterPro" id="IPR036047">
    <property type="entry name" value="F-box-like_dom_sf"/>
</dbReference>
<proteinExistence type="predicted"/>
<accession>A0AAV4ZY31</accession>
<dbReference type="SUPFAM" id="SSF52047">
    <property type="entry name" value="RNI-like"/>
    <property type="match status" value="1"/>
</dbReference>
<feature type="domain" description="F-box" evidence="1">
    <location>
        <begin position="37"/>
        <end position="88"/>
    </location>
</feature>
<evidence type="ECO:0000259" key="1">
    <source>
        <dbReference type="Pfam" id="PF12937"/>
    </source>
</evidence>
<reference evidence="2" key="1">
    <citation type="submission" date="2021-10" db="EMBL/GenBank/DDBJ databases">
        <title>De novo Genome Assembly of Clathrus columnatus (Basidiomycota, Fungi) Using Illumina and Nanopore Sequence Data.</title>
        <authorList>
            <person name="Ogiso-Tanaka E."/>
            <person name="Itagaki H."/>
            <person name="Hosoya T."/>
            <person name="Hosaka K."/>
        </authorList>
    </citation>
    <scope>NUCLEOTIDE SEQUENCE</scope>
    <source>
        <strain evidence="2">MO-923</strain>
    </source>
</reference>
<name>A0AAV4ZY31_9AGAM</name>
<dbReference type="EMBL" id="BPWL01000001">
    <property type="protein sequence ID" value="GJJ05937.1"/>
    <property type="molecule type" value="Genomic_DNA"/>
</dbReference>
<dbReference type="InterPro" id="IPR032675">
    <property type="entry name" value="LRR_dom_sf"/>
</dbReference>
<gene>
    <name evidence="2" type="ORF">Clacol_000124</name>
</gene>
<comment type="caution">
    <text evidence="2">The sequence shown here is derived from an EMBL/GenBank/DDBJ whole genome shotgun (WGS) entry which is preliminary data.</text>
</comment>
<evidence type="ECO:0000313" key="3">
    <source>
        <dbReference type="Proteomes" id="UP001050691"/>
    </source>
</evidence>